<name>U4URN7_DENPD</name>
<sequence length="181" mass="19141">MQDLKNLSAIGFSVLFAAFCNTCHGSVIAEKSAVQSIGSSDSKWSSSAIHGTFSLTPSITLGVNLTAKNFGVFLQLKNSLRAARGLMDKAESLLPVKASSPMFSYVLTPALALAGLIPWVVPGISLAAGFVQLINQMAFTAGLSALVRSYIFDAKPDEHVVYVNSGYGSKGHTKHHRPGEV</sequence>
<evidence type="ECO:0000313" key="3">
    <source>
        <dbReference type="EMBL" id="ERL95178.1"/>
    </source>
</evidence>
<dbReference type="EMBL" id="KB632410">
    <property type="protein sequence ID" value="ERL95178.1"/>
    <property type="molecule type" value="Genomic_DNA"/>
</dbReference>
<accession>U4URN7</accession>
<dbReference type="AlphaFoldDB" id="U4URN7"/>
<keyword evidence="2" id="KW-0732">Signal</keyword>
<keyword evidence="1" id="KW-0472">Membrane</keyword>
<organism evidence="3 4">
    <name type="scientific">Dendroctonus ponderosae</name>
    <name type="common">Mountain pine beetle</name>
    <dbReference type="NCBI Taxonomy" id="77166"/>
    <lineage>
        <taxon>Eukaryota</taxon>
        <taxon>Metazoa</taxon>
        <taxon>Ecdysozoa</taxon>
        <taxon>Arthropoda</taxon>
        <taxon>Hexapoda</taxon>
        <taxon>Insecta</taxon>
        <taxon>Pterygota</taxon>
        <taxon>Neoptera</taxon>
        <taxon>Endopterygota</taxon>
        <taxon>Coleoptera</taxon>
        <taxon>Polyphaga</taxon>
        <taxon>Cucujiformia</taxon>
        <taxon>Curculionidae</taxon>
        <taxon>Scolytinae</taxon>
        <taxon>Dendroctonus</taxon>
    </lineage>
</organism>
<protein>
    <submittedName>
        <fullName evidence="3">Uncharacterized protein</fullName>
    </submittedName>
</protein>
<gene>
    <name evidence="3" type="ORF">D910_12447</name>
</gene>
<keyword evidence="1" id="KW-1133">Transmembrane helix</keyword>
<dbReference type="Proteomes" id="UP000030742">
    <property type="component" value="Unassembled WGS sequence"/>
</dbReference>
<evidence type="ECO:0000256" key="2">
    <source>
        <dbReference type="SAM" id="SignalP"/>
    </source>
</evidence>
<keyword evidence="1" id="KW-0812">Transmembrane</keyword>
<feature type="chain" id="PRO_5004656347" evidence="2">
    <location>
        <begin position="26"/>
        <end position="181"/>
    </location>
</feature>
<proteinExistence type="predicted"/>
<reference evidence="3 4" key="1">
    <citation type="journal article" date="2013" name="Genome Biol.">
        <title>Draft genome of the mountain pine beetle, Dendroctonus ponderosae Hopkins, a major forest pest.</title>
        <authorList>
            <person name="Keeling C.I."/>
            <person name="Yuen M.M."/>
            <person name="Liao N.Y."/>
            <person name="Docking T.R."/>
            <person name="Chan S.K."/>
            <person name="Taylor G.A."/>
            <person name="Palmquist D.L."/>
            <person name="Jackman S.D."/>
            <person name="Nguyen A."/>
            <person name="Li M."/>
            <person name="Henderson H."/>
            <person name="Janes J.K."/>
            <person name="Zhao Y."/>
            <person name="Pandoh P."/>
            <person name="Moore R."/>
            <person name="Sperling F.A."/>
            <person name="Huber D.P."/>
            <person name="Birol I."/>
            <person name="Jones S.J."/>
            <person name="Bohlmann J."/>
        </authorList>
    </citation>
    <scope>NUCLEOTIDE SEQUENCE</scope>
</reference>
<feature type="transmembrane region" description="Helical" evidence="1">
    <location>
        <begin position="102"/>
        <end position="121"/>
    </location>
</feature>
<feature type="signal peptide" evidence="2">
    <location>
        <begin position="1"/>
        <end position="25"/>
    </location>
</feature>
<evidence type="ECO:0000256" key="1">
    <source>
        <dbReference type="SAM" id="Phobius"/>
    </source>
</evidence>
<evidence type="ECO:0000313" key="4">
    <source>
        <dbReference type="Proteomes" id="UP000030742"/>
    </source>
</evidence>